<name>A0A7X0U8B7_9BURK</name>
<dbReference type="Proteomes" id="UP000575083">
    <property type="component" value="Unassembled WGS sequence"/>
</dbReference>
<dbReference type="EMBL" id="JACHLK010000002">
    <property type="protein sequence ID" value="MBB6558961.1"/>
    <property type="molecule type" value="Genomic_DNA"/>
</dbReference>
<evidence type="ECO:0000313" key="2">
    <source>
        <dbReference type="Proteomes" id="UP000575083"/>
    </source>
</evidence>
<protein>
    <recommendedName>
        <fullName evidence="3">DUF3703 domain-containing protein</fullName>
    </recommendedName>
</protein>
<dbReference type="Pfam" id="PF12487">
    <property type="entry name" value="DUF3703"/>
    <property type="match status" value="1"/>
</dbReference>
<organism evidence="1 2">
    <name type="scientific">Acidovorax soli</name>
    <dbReference type="NCBI Taxonomy" id="592050"/>
    <lineage>
        <taxon>Bacteria</taxon>
        <taxon>Pseudomonadati</taxon>
        <taxon>Pseudomonadota</taxon>
        <taxon>Betaproteobacteria</taxon>
        <taxon>Burkholderiales</taxon>
        <taxon>Comamonadaceae</taxon>
        <taxon>Acidovorax</taxon>
    </lineage>
</organism>
<gene>
    <name evidence="1" type="ORF">HNP48_001625</name>
</gene>
<proteinExistence type="predicted"/>
<evidence type="ECO:0008006" key="3">
    <source>
        <dbReference type="Google" id="ProtNLM"/>
    </source>
</evidence>
<dbReference type="InterPro" id="IPR022172">
    <property type="entry name" value="DUF3703"/>
</dbReference>
<dbReference type="AlphaFoldDB" id="A0A7X0U8B7"/>
<comment type="caution">
    <text evidence="1">The sequence shown here is derived from an EMBL/GenBank/DDBJ whole genome shotgun (WGS) entry which is preliminary data.</text>
</comment>
<sequence length="135" mass="14543">MSALLPAPPAPMLQPQAFAHLLARFEASAGEPPAARWPWLEAAHVLGQTTLGLHWRSHTAMLRYALQLRDGREVAGQLLRLALVPLGHLLQRLPIGNIGRAHVPALRPMVPHADITARIHAALRAVDTSAAARPG</sequence>
<dbReference type="RefSeq" id="WP_260420137.1">
    <property type="nucleotide sequence ID" value="NZ_JACHLK010000002.1"/>
</dbReference>
<accession>A0A7X0U8B7</accession>
<reference evidence="1 2" key="1">
    <citation type="submission" date="2020-08" db="EMBL/GenBank/DDBJ databases">
        <title>Functional genomics of gut bacteria from endangered species of beetles.</title>
        <authorList>
            <person name="Carlos-Shanley C."/>
        </authorList>
    </citation>
    <scope>NUCLEOTIDE SEQUENCE [LARGE SCALE GENOMIC DNA]</scope>
    <source>
        <strain evidence="1 2">S00198</strain>
    </source>
</reference>
<evidence type="ECO:0000313" key="1">
    <source>
        <dbReference type="EMBL" id="MBB6558961.1"/>
    </source>
</evidence>
<keyword evidence="2" id="KW-1185">Reference proteome</keyword>